<keyword evidence="4" id="KW-1185">Reference proteome</keyword>
<gene>
    <name evidence="3" type="ORF">SELMODRAFT_412800</name>
</gene>
<accession>D8RMC1</accession>
<dbReference type="Pfam" id="PF01535">
    <property type="entry name" value="PPR"/>
    <property type="match status" value="2"/>
</dbReference>
<dbReference type="InterPro" id="IPR002885">
    <property type="entry name" value="PPR_rpt"/>
</dbReference>
<protein>
    <recommendedName>
        <fullName evidence="5">Pentacotripeptide-repeat region of PRORP domain-containing protein</fullName>
    </recommendedName>
</protein>
<dbReference type="Gene3D" id="1.25.40.10">
    <property type="entry name" value="Tetratricopeptide repeat domain"/>
    <property type="match status" value="2"/>
</dbReference>
<evidence type="ECO:0000313" key="3">
    <source>
        <dbReference type="EMBL" id="EFJ26311.1"/>
    </source>
</evidence>
<dbReference type="GO" id="GO:0003723">
    <property type="term" value="F:RNA binding"/>
    <property type="evidence" value="ECO:0007669"/>
    <property type="project" value="InterPro"/>
</dbReference>
<evidence type="ECO:0000256" key="1">
    <source>
        <dbReference type="ARBA" id="ARBA00022737"/>
    </source>
</evidence>
<sequence>MGRWLSRSWRSVDYGRLDRHEIILSAVLTACNTRNNLEAYGRKFHSWIDEAGWETNALVANALVTMYAACGATESAEELLSRMDVVSWTAVLAGYSQLGRSKDSIRLFKSMLLHGILESGLQADVTVSNSLLNMYCKCGTKLEEAHAHTALLASSSAWDVLSWTTIVATRASSGSPARAMELFRAMQLHGVIPDSITFINTLRLAATLAWWSKPGMSLLGACSLYCDHLRTTLPDALARSPRQCRQLTSLPCPMPLCLHSDQSTIDRIQVFDTLH</sequence>
<dbReference type="STRING" id="88036.D8RMC1"/>
<organism evidence="4">
    <name type="scientific">Selaginella moellendorffii</name>
    <name type="common">Spikemoss</name>
    <dbReference type="NCBI Taxonomy" id="88036"/>
    <lineage>
        <taxon>Eukaryota</taxon>
        <taxon>Viridiplantae</taxon>
        <taxon>Streptophyta</taxon>
        <taxon>Embryophyta</taxon>
        <taxon>Tracheophyta</taxon>
        <taxon>Lycopodiopsida</taxon>
        <taxon>Selaginellales</taxon>
        <taxon>Selaginellaceae</taxon>
        <taxon>Selaginella</taxon>
    </lineage>
</organism>
<evidence type="ECO:0000313" key="4">
    <source>
        <dbReference type="Proteomes" id="UP000001514"/>
    </source>
</evidence>
<keyword evidence="1" id="KW-0677">Repeat</keyword>
<name>D8RMC1_SELML</name>
<dbReference type="eggNOG" id="KOG4197">
    <property type="taxonomic scope" value="Eukaryota"/>
</dbReference>
<dbReference type="KEGG" id="smo:SELMODRAFT_412800"/>
<dbReference type="NCBIfam" id="TIGR00756">
    <property type="entry name" value="PPR"/>
    <property type="match status" value="1"/>
</dbReference>
<dbReference type="Proteomes" id="UP000001514">
    <property type="component" value="Unassembled WGS sequence"/>
</dbReference>
<dbReference type="PROSITE" id="PS51375">
    <property type="entry name" value="PPR"/>
    <property type="match status" value="2"/>
</dbReference>
<dbReference type="InterPro" id="IPR011990">
    <property type="entry name" value="TPR-like_helical_dom_sf"/>
</dbReference>
<dbReference type="EMBL" id="GL377584">
    <property type="protein sequence ID" value="EFJ26311.1"/>
    <property type="molecule type" value="Genomic_DNA"/>
</dbReference>
<dbReference type="Gramene" id="EFJ26311">
    <property type="protein sequence ID" value="EFJ26311"/>
    <property type="gene ID" value="SELMODRAFT_412800"/>
</dbReference>
<dbReference type="InterPro" id="IPR046960">
    <property type="entry name" value="PPR_At4g14850-like_plant"/>
</dbReference>
<dbReference type="InParanoid" id="D8RMC1"/>
<dbReference type="PANTHER" id="PTHR47926:SF533">
    <property type="entry name" value="DYW DOMAIN-CONTAINING PROTEIN"/>
    <property type="match status" value="1"/>
</dbReference>
<dbReference type="AlphaFoldDB" id="D8RMC1"/>
<dbReference type="HOGENOM" id="CLU_1013377_0_0_1"/>
<dbReference type="PANTHER" id="PTHR47926">
    <property type="entry name" value="PENTATRICOPEPTIDE REPEAT-CONTAINING PROTEIN"/>
    <property type="match status" value="1"/>
</dbReference>
<feature type="repeat" description="PPR" evidence="2">
    <location>
        <begin position="159"/>
        <end position="193"/>
    </location>
</feature>
<proteinExistence type="predicted"/>
<feature type="repeat" description="PPR" evidence="2">
    <location>
        <begin position="84"/>
        <end position="118"/>
    </location>
</feature>
<reference evidence="3 4" key="1">
    <citation type="journal article" date="2011" name="Science">
        <title>The Selaginella genome identifies genetic changes associated with the evolution of vascular plants.</title>
        <authorList>
            <person name="Banks J.A."/>
            <person name="Nishiyama T."/>
            <person name="Hasebe M."/>
            <person name="Bowman J.L."/>
            <person name="Gribskov M."/>
            <person name="dePamphilis C."/>
            <person name="Albert V.A."/>
            <person name="Aono N."/>
            <person name="Aoyama T."/>
            <person name="Ambrose B.A."/>
            <person name="Ashton N.W."/>
            <person name="Axtell M.J."/>
            <person name="Barker E."/>
            <person name="Barker M.S."/>
            <person name="Bennetzen J.L."/>
            <person name="Bonawitz N.D."/>
            <person name="Chapple C."/>
            <person name="Cheng C."/>
            <person name="Correa L.G."/>
            <person name="Dacre M."/>
            <person name="DeBarry J."/>
            <person name="Dreyer I."/>
            <person name="Elias M."/>
            <person name="Engstrom E.M."/>
            <person name="Estelle M."/>
            <person name="Feng L."/>
            <person name="Finet C."/>
            <person name="Floyd S.K."/>
            <person name="Frommer W.B."/>
            <person name="Fujita T."/>
            <person name="Gramzow L."/>
            <person name="Gutensohn M."/>
            <person name="Harholt J."/>
            <person name="Hattori M."/>
            <person name="Heyl A."/>
            <person name="Hirai T."/>
            <person name="Hiwatashi Y."/>
            <person name="Ishikawa M."/>
            <person name="Iwata M."/>
            <person name="Karol K.G."/>
            <person name="Koehler B."/>
            <person name="Kolukisaoglu U."/>
            <person name="Kubo M."/>
            <person name="Kurata T."/>
            <person name="Lalonde S."/>
            <person name="Li K."/>
            <person name="Li Y."/>
            <person name="Litt A."/>
            <person name="Lyons E."/>
            <person name="Manning G."/>
            <person name="Maruyama T."/>
            <person name="Michael T.P."/>
            <person name="Mikami K."/>
            <person name="Miyazaki S."/>
            <person name="Morinaga S."/>
            <person name="Murata T."/>
            <person name="Mueller-Roeber B."/>
            <person name="Nelson D.R."/>
            <person name="Obara M."/>
            <person name="Oguri Y."/>
            <person name="Olmstead R.G."/>
            <person name="Onodera N."/>
            <person name="Petersen B.L."/>
            <person name="Pils B."/>
            <person name="Prigge M."/>
            <person name="Rensing S.A."/>
            <person name="Riano-Pachon D.M."/>
            <person name="Roberts A.W."/>
            <person name="Sato Y."/>
            <person name="Scheller H.V."/>
            <person name="Schulz B."/>
            <person name="Schulz C."/>
            <person name="Shakirov E.V."/>
            <person name="Shibagaki N."/>
            <person name="Shinohara N."/>
            <person name="Shippen D.E."/>
            <person name="Soerensen I."/>
            <person name="Sotooka R."/>
            <person name="Sugimoto N."/>
            <person name="Sugita M."/>
            <person name="Sumikawa N."/>
            <person name="Tanurdzic M."/>
            <person name="Theissen G."/>
            <person name="Ulvskov P."/>
            <person name="Wakazuki S."/>
            <person name="Weng J.K."/>
            <person name="Willats W.W."/>
            <person name="Wipf D."/>
            <person name="Wolf P.G."/>
            <person name="Yang L."/>
            <person name="Zimmer A.D."/>
            <person name="Zhu Q."/>
            <person name="Mitros T."/>
            <person name="Hellsten U."/>
            <person name="Loque D."/>
            <person name="Otillar R."/>
            <person name="Salamov A."/>
            <person name="Schmutz J."/>
            <person name="Shapiro H."/>
            <person name="Lindquist E."/>
            <person name="Lucas S."/>
            <person name="Rokhsar D."/>
            <person name="Grigoriev I.V."/>
        </authorList>
    </citation>
    <scope>NUCLEOTIDE SEQUENCE [LARGE SCALE GENOMIC DNA]</scope>
</reference>
<evidence type="ECO:0008006" key="5">
    <source>
        <dbReference type="Google" id="ProtNLM"/>
    </source>
</evidence>
<evidence type="ECO:0000256" key="2">
    <source>
        <dbReference type="PROSITE-ProRule" id="PRU00708"/>
    </source>
</evidence>
<dbReference type="GO" id="GO:0009451">
    <property type="term" value="P:RNA modification"/>
    <property type="evidence" value="ECO:0007669"/>
    <property type="project" value="InterPro"/>
</dbReference>